<dbReference type="AlphaFoldDB" id="A0A9P5Q4W9"/>
<keyword evidence="3" id="KW-1185">Reference proteome</keyword>
<protein>
    <submittedName>
        <fullName evidence="2">Uncharacterized protein</fullName>
    </submittedName>
</protein>
<feature type="region of interest" description="Disordered" evidence="1">
    <location>
        <begin position="31"/>
        <end position="83"/>
    </location>
</feature>
<comment type="caution">
    <text evidence="2">The sequence shown here is derived from an EMBL/GenBank/DDBJ whole genome shotgun (WGS) entry which is preliminary data.</text>
</comment>
<accession>A0A9P5Q4W9</accession>
<feature type="region of interest" description="Disordered" evidence="1">
    <location>
        <begin position="394"/>
        <end position="416"/>
    </location>
</feature>
<dbReference type="Proteomes" id="UP000772434">
    <property type="component" value="Unassembled WGS sequence"/>
</dbReference>
<sequence length="416" mass="45430">MGSLETDKTKFPDPKSPFFTIRKEDLTSGIKKAIGSSGEPDYRGPFKPEEIAPGEIVPEQNQEGREAEESSSGAKPMHKKGTAVRKNIRRLTLCVGVSLGTPGHEFKAINEPPNTNLDLLEEKKRGVWTSLRDDFTRTPAPPTKNPFLPALTLLGGRNNKMHLYIPSSDGIKGPGFCPEAVLPYSKTRATRATVTFVDSTGSSLGTEETNFEGVGGLGIRRQDITKAINAFIGGVDATPDLSKPYYRGKLHPEKITLTEQEQKDIGAHKYIDNGDRKIELERVHVRKNSNRFAMYVGLSLGTPGNVFQAMRPPNTNALEVLRLEVWEVLQNNFMKLPVHPPHPLPPASPSNIITTHDSHSPLMITGETRNPAPGLLPTLEPQALPEPIPVPALRGSIPRSPHITYSQSASGTLISS</sequence>
<reference evidence="2" key="1">
    <citation type="submission" date="2020-11" db="EMBL/GenBank/DDBJ databases">
        <authorList>
            <consortium name="DOE Joint Genome Institute"/>
            <person name="Ahrendt S."/>
            <person name="Riley R."/>
            <person name="Andreopoulos W."/>
            <person name="Labutti K."/>
            <person name="Pangilinan J."/>
            <person name="Ruiz-Duenas F.J."/>
            <person name="Barrasa J.M."/>
            <person name="Sanchez-Garcia M."/>
            <person name="Camarero S."/>
            <person name="Miyauchi S."/>
            <person name="Serrano A."/>
            <person name="Linde D."/>
            <person name="Babiker R."/>
            <person name="Drula E."/>
            <person name="Ayuso-Fernandez I."/>
            <person name="Pacheco R."/>
            <person name="Padilla G."/>
            <person name="Ferreira P."/>
            <person name="Barriuso J."/>
            <person name="Kellner H."/>
            <person name="Castanera R."/>
            <person name="Alfaro M."/>
            <person name="Ramirez L."/>
            <person name="Pisabarro A.G."/>
            <person name="Kuo A."/>
            <person name="Tritt A."/>
            <person name="Lipzen A."/>
            <person name="He G."/>
            <person name="Yan M."/>
            <person name="Ng V."/>
            <person name="Cullen D."/>
            <person name="Martin F."/>
            <person name="Rosso M.-N."/>
            <person name="Henrissat B."/>
            <person name="Hibbett D."/>
            <person name="Martinez A.T."/>
            <person name="Grigoriev I.V."/>
        </authorList>
    </citation>
    <scope>NUCLEOTIDE SEQUENCE</scope>
    <source>
        <strain evidence="2">AH 40177</strain>
    </source>
</reference>
<feature type="compositionally biased region" description="Polar residues" evidence="1">
    <location>
        <begin position="403"/>
        <end position="416"/>
    </location>
</feature>
<evidence type="ECO:0000313" key="2">
    <source>
        <dbReference type="EMBL" id="KAF9074142.1"/>
    </source>
</evidence>
<gene>
    <name evidence="2" type="ORF">BDP27DRAFT_1399739</name>
</gene>
<proteinExistence type="predicted"/>
<evidence type="ECO:0000313" key="3">
    <source>
        <dbReference type="Proteomes" id="UP000772434"/>
    </source>
</evidence>
<evidence type="ECO:0000256" key="1">
    <source>
        <dbReference type="SAM" id="MobiDB-lite"/>
    </source>
</evidence>
<name>A0A9P5Q4W9_9AGAR</name>
<organism evidence="2 3">
    <name type="scientific">Rhodocollybia butyracea</name>
    <dbReference type="NCBI Taxonomy" id="206335"/>
    <lineage>
        <taxon>Eukaryota</taxon>
        <taxon>Fungi</taxon>
        <taxon>Dikarya</taxon>
        <taxon>Basidiomycota</taxon>
        <taxon>Agaricomycotina</taxon>
        <taxon>Agaricomycetes</taxon>
        <taxon>Agaricomycetidae</taxon>
        <taxon>Agaricales</taxon>
        <taxon>Marasmiineae</taxon>
        <taxon>Omphalotaceae</taxon>
        <taxon>Rhodocollybia</taxon>
    </lineage>
</organism>
<feature type="compositionally biased region" description="Basic and acidic residues" evidence="1">
    <location>
        <begin position="40"/>
        <end position="50"/>
    </location>
</feature>
<dbReference type="EMBL" id="JADNRY010000014">
    <property type="protein sequence ID" value="KAF9074142.1"/>
    <property type="molecule type" value="Genomic_DNA"/>
</dbReference>